<evidence type="ECO:0000259" key="1">
    <source>
        <dbReference type="Pfam" id="PF12867"/>
    </source>
</evidence>
<dbReference type="AlphaFoldDB" id="A0A9D2EFE8"/>
<dbReference type="SUPFAM" id="SSF109854">
    <property type="entry name" value="DinB/YfiT-like putative metalloenzymes"/>
    <property type="match status" value="1"/>
</dbReference>
<protein>
    <submittedName>
        <fullName evidence="2">DinB family protein</fullName>
    </submittedName>
</protein>
<evidence type="ECO:0000313" key="3">
    <source>
        <dbReference type="Proteomes" id="UP000824037"/>
    </source>
</evidence>
<feature type="domain" description="DinB-like" evidence="1">
    <location>
        <begin position="14"/>
        <end position="160"/>
    </location>
</feature>
<comment type="caution">
    <text evidence="2">The sequence shown here is derived from an EMBL/GenBank/DDBJ whole genome shotgun (WGS) entry which is preliminary data.</text>
</comment>
<dbReference type="Proteomes" id="UP000824037">
    <property type="component" value="Unassembled WGS sequence"/>
</dbReference>
<proteinExistence type="predicted"/>
<name>A0A9D2EFE8_9MICO</name>
<accession>A0A9D2EFE8</accession>
<reference evidence="2" key="2">
    <citation type="submission" date="2021-04" db="EMBL/GenBank/DDBJ databases">
        <authorList>
            <person name="Gilroy R."/>
        </authorList>
    </citation>
    <scope>NUCLEOTIDE SEQUENCE</scope>
    <source>
        <strain evidence="2">ChiGjej4B4-7305</strain>
    </source>
</reference>
<reference evidence="2" key="1">
    <citation type="journal article" date="2021" name="PeerJ">
        <title>Extensive microbial diversity within the chicken gut microbiome revealed by metagenomics and culture.</title>
        <authorList>
            <person name="Gilroy R."/>
            <person name="Ravi A."/>
            <person name="Getino M."/>
            <person name="Pursley I."/>
            <person name="Horton D.L."/>
            <person name="Alikhan N.F."/>
            <person name="Baker D."/>
            <person name="Gharbi K."/>
            <person name="Hall N."/>
            <person name="Watson M."/>
            <person name="Adriaenssens E.M."/>
            <person name="Foster-Nyarko E."/>
            <person name="Jarju S."/>
            <person name="Secka A."/>
            <person name="Antonio M."/>
            <person name="Oren A."/>
            <person name="Chaudhuri R.R."/>
            <person name="La Ragione R."/>
            <person name="Hildebrand F."/>
            <person name="Pallen M.J."/>
        </authorList>
    </citation>
    <scope>NUCLEOTIDE SEQUENCE</scope>
    <source>
        <strain evidence="2">ChiGjej4B4-7305</strain>
    </source>
</reference>
<dbReference type="Pfam" id="PF12867">
    <property type="entry name" value="DinB_2"/>
    <property type="match status" value="1"/>
</dbReference>
<dbReference type="InterPro" id="IPR034660">
    <property type="entry name" value="DinB/YfiT-like"/>
</dbReference>
<evidence type="ECO:0000313" key="2">
    <source>
        <dbReference type="EMBL" id="HIZ36131.1"/>
    </source>
</evidence>
<sequence>MTAATDLLSDGFARVEGVLTAALDGLGPAELEARIDPDANSIAWLAWHLTRVQDDHVAEVAGTEQVWTADGWAERFGLPFEPGETGFGHSSADVAQVRGISAGDLLDYHRATRGATERYLATLTDGDLGRVVDDAWDPPVTLAVRLMSVLGEDHQHAGQIAYLAGVLARRA</sequence>
<gene>
    <name evidence="2" type="ORF">H9815_10160</name>
</gene>
<organism evidence="2 3">
    <name type="scientific">Candidatus Ruania gallistercoris</name>
    <dbReference type="NCBI Taxonomy" id="2838746"/>
    <lineage>
        <taxon>Bacteria</taxon>
        <taxon>Bacillati</taxon>
        <taxon>Actinomycetota</taxon>
        <taxon>Actinomycetes</taxon>
        <taxon>Micrococcales</taxon>
        <taxon>Ruaniaceae</taxon>
        <taxon>Ruania</taxon>
    </lineage>
</organism>
<dbReference type="InterPro" id="IPR024775">
    <property type="entry name" value="DinB-like"/>
</dbReference>
<dbReference type="NCBIfam" id="NF047843">
    <property type="entry name" value="MST_Rv0443"/>
    <property type="match status" value="1"/>
</dbReference>
<dbReference type="EMBL" id="DXBY01000169">
    <property type="protein sequence ID" value="HIZ36131.1"/>
    <property type="molecule type" value="Genomic_DNA"/>
</dbReference>
<dbReference type="Gene3D" id="1.20.120.450">
    <property type="entry name" value="dinb family like domain"/>
    <property type="match status" value="1"/>
</dbReference>